<dbReference type="Pfam" id="PF07484">
    <property type="entry name" value="Collar"/>
    <property type="match status" value="1"/>
</dbReference>
<dbReference type="SUPFAM" id="SSF88874">
    <property type="entry name" value="Receptor-binding domain of short tail fibre protein gp12"/>
    <property type="match status" value="1"/>
</dbReference>
<dbReference type="STRING" id="332999.SAMN04488511_1153"/>
<dbReference type="InterPro" id="IPR011083">
    <property type="entry name" value="Phage_tail_collar_dom"/>
</dbReference>
<dbReference type="Proteomes" id="UP000198836">
    <property type="component" value="Unassembled WGS sequence"/>
</dbReference>
<feature type="domain" description="Phage tail collar" evidence="1">
    <location>
        <begin position="6"/>
        <end position="61"/>
    </location>
</feature>
<keyword evidence="3" id="KW-1185">Reference proteome</keyword>
<dbReference type="AlphaFoldDB" id="A0A1I0TUV9"/>
<dbReference type="OrthoDB" id="9810174at2"/>
<evidence type="ECO:0000313" key="2">
    <source>
        <dbReference type="EMBL" id="SFA55624.1"/>
    </source>
</evidence>
<dbReference type="Gene3D" id="3.90.1340.10">
    <property type="entry name" value="Phage tail collar domain"/>
    <property type="match status" value="1"/>
</dbReference>
<gene>
    <name evidence="2" type="ORF">SAMN04488511_1153</name>
</gene>
<name>A0A1I0TUV9_9SPHI</name>
<protein>
    <submittedName>
        <fullName evidence="2">Microcystin-dependent protein</fullName>
    </submittedName>
</protein>
<evidence type="ECO:0000313" key="3">
    <source>
        <dbReference type="Proteomes" id="UP000198836"/>
    </source>
</evidence>
<sequence length="205" mass="21461">MEGTLGEIRAFAGNFAPRTWMFCTGQSLSISMYTALYAILGTNYGGDGVNTFNLPNIASRIVVGAGQGPGLSYYGLGEVTGEEQHTLIQTEMPNHTHLTTQTNTATAAAIDISLNGVDVAGTLSTPQGNYLAQESTGNDSIYANPNNSPNLVSLNSQAVQLGNLAPPRPVVTIGVTGSSMPHTNIQPVLGVNYVICVEGLFPSRD</sequence>
<organism evidence="2 3">
    <name type="scientific">Pedobacter suwonensis</name>
    <dbReference type="NCBI Taxonomy" id="332999"/>
    <lineage>
        <taxon>Bacteria</taxon>
        <taxon>Pseudomonadati</taxon>
        <taxon>Bacteroidota</taxon>
        <taxon>Sphingobacteriia</taxon>
        <taxon>Sphingobacteriales</taxon>
        <taxon>Sphingobacteriaceae</taxon>
        <taxon>Pedobacter</taxon>
    </lineage>
</organism>
<dbReference type="RefSeq" id="WP_090985944.1">
    <property type="nucleotide sequence ID" value="NZ_FOJM01000015.1"/>
</dbReference>
<proteinExistence type="predicted"/>
<dbReference type="InterPro" id="IPR037053">
    <property type="entry name" value="Phage_tail_collar_dom_sf"/>
</dbReference>
<evidence type="ECO:0000259" key="1">
    <source>
        <dbReference type="Pfam" id="PF07484"/>
    </source>
</evidence>
<accession>A0A1I0TUV9</accession>
<reference evidence="3" key="1">
    <citation type="submission" date="2016-10" db="EMBL/GenBank/DDBJ databases">
        <authorList>
            <person name="Varghese N."/>
            <person name="Submissions S."/>
        </authorList>
    </citation>
    <scope>NUCLEOTIDE SEQUENCE [LARGE SCALE GENOMIC DNA]</scope>
    <source>
        <strain evidence="3">DSM 18130</strain>
    </source>
</reference>
<dbReference type="EMBL" id="FOJM01000015">
    <property type="protein sequence ID" value="SFA55624.1"/>
    <property type="molecule type" value="Genomic_DNA"/>
</dbReference>